<dbReference type="InterPro" id="IPR003142">
    <property type="entry name" value="BPL_C"/>
</dbReference>
<evidence type="ECO:0000313" key="7">
    <source>
        <dbReference type="Proteomes" id="UP001197378"/>
    </source>
</evidence>
<dbReference type="PROSITE" id="PS51733">
    <property type="entry name" value="BPL_LPL_CATALYTIC"/>
    <property type="match status" value="1"/>
</dbReference>
<dbReference type="Gene3D" id="3.30.930.10">
    <property type="entry name" value="Bira Bifunctional Protein, Domain 2"/>
    <property type="match status" value="1"/>
</dbReference>
<sequence length="282" mass="31779">MGHRVARQPGDEQREQEARRWGIPLIAGNSSWQLEHPERAWDLPALASALQLGEEEIGIWPLCDSSNTRLLAESHLRLGLAEAQWSGHGQRGRHWHSSFGKHLYCSLVVEISAAYAQVLPVVAGLGVYQVLREQIPALWLKWPNDLWIGQRKVAGLLLEGRHGAEGQRWVLGLGLNVLADPDLPATAISLCEAGCRMTRLELLLAITQQWRVDFAQLERSAFAPFRQRWREADRLRGKQVEFTLGGERKTCQVLDIQDDGRLCIDDGTQQRIVHAGEIRLHP</sequence>
<dbReference type="Proteomes" id="UP001197378">
    <property type="component" value="Unassembled WGS sequence"/>
</dbReference>
<dbReference type="InterPro" id="IPR045864">
    <property type="entry name" value="aa-tRNA-synth_II/BPL/LPL"/>
</dbReference>
<evidence type="ECO:0000256" key="3">
    <source>
        <dbReference type="ARBA" id="ARBA00024227"/>
    </source>
</evidence>
<keyword evidence="2" id="KW-0092">Biotin</keyword>
<dbReference type="Pfam" id="PF03099">
    <property type="entry name" value="BPL_LplA_LipB"/>
    <property type="match status" value="1"/>
</dbReference>
<dbReference type="PANTHER" id="PTHR12835">
    <property type="entry name" value="BIOTIN PROTEIN LIGASE"/>
    <property type="match status" value="1"/>
</dbReference>
<comment type="caution">
    <text evidence="6">The sequence shown here is derived from an EMBL/GenBank/DDBJ whole genome shotgun (WGS) entry which is preliminary data.</text>
</comment>
<dbReference type="GO" id="GO:0005737">
    <property type="term" value="C:cytoplasm"/>
    <property type="evidence" value="ECO:0007669"/>
    <property type="project" value="TreeGrafter"/>
</dbReference>
<name>A0AAE2YMB7_9PROT</name>
<dbReference type="EMBL" id="JAAXYO010000012">
    <property type="protein sequence ID" value="MBU2786719.1"/>
    <property type="molecule type" value="Genomic_DNA"/>
</dbReference>
<feature type="domain" description="BPL/LPL catalytic" evidence="5">
    <location>
        <begin position="25"/>
        <end position="233"/>
    </location>
</feature>
<evidence type="ECO:0000256" key="1">
    <source>
        <dbReference type="ARBA" id="ARBA00022598"/>
    </source>
</evidence>
<dbReference type="Pfam" id="PF02237">
    <property type="entry name" value="BPL_C"/>
    <property type="match status" value="1"/>
</dbReference>
<dbReference type="GO" id="GO:0004077">
    <property type="term" value="F:biotin--[biotin carboxyl-carrier protein] ligase activity"/>
    <property type="evidence" value="ECO:0007669"/>
    <property type="project" value="UniProtKB-EC"/>
</dbReference>
<dbReference type="InterPro" id="IPR004408">
    <property type="entry name" value="Biotin_CoA_COase_ligase"/>
</dbReference>
<dbReference type="RefSeq" id="WP_215871326.1">
    <property type="nucleotide sequence ID" value="NZ_JAAXYO010000012.1"/>
</dbReference>
<accession>A0AAE2YMB7</accession>
<protein>
    <recommendedName>
        <fullName evidence="3">biotin--[biotin carboxyl-carrier protein] ligase</fullName>
        <ecNumber evidence="3">6.3.4.15</ecNumber>
    </recommendedName>
</protein>
<dbReference type="AlphaFoldDB" id="A0AAE2YMB7"/>
<dbReference type="InterPro" id="IPR004143">
    <property type="entry name" value="BPL_LPL_catalytic"/>
</dbReference>
<evidence type="ECO:0000256" key="4">
    <source>
        <dbReference type="ARBA" id="ARBA00047846"/>
    </source>
</evidence>
<dbReference type="PANTHER" id="PTHR12835:SF5">
    <property type="entry name" value="BIOTIN--PROTEIN LIGASE"/>
    <property type="match status" value="1"/>
</dbReference>
<dbReference type="NCBIfam" id="TIGR00121">
    <property type="entry name" value="birA_ligase"/>
    <property type="match status" value="1"/>
</dbReference>
<gene>
    <name evidence="6" type="ORF">HFQ13_00550</name>
</gene>
<evidence type="ECO:0000313" key="6">
    <source>
        <dbReference type="EMBL" id="MBU2786719.1"/>
    </source>
</evidence>
<keyword evidence="1 6" id="KW-0436">Ligase</keyword>
<organism evidence="6 7">
    <name type="scientific">Igneacidithiobacillus copahuensis</name>
    <dbReference type="NCBI Taxonomy" id="2724909"/>
    <lineage>
        <taxon>Bacteria</taxon>
        <taxon>Pseudomonadati</taxon>
        <taxon>Pseudomonadota</taxon>
        <taxon>Acidithiobacillia</taxon>
        <taxon>Acidithiobacillales</taxon>
        <taxon>Acidithiobacillaceae</taxon>
        <taxon>Igneacidithiobacillus</taxon>
    </lineage>
</organism>
<dbReference type="SUPFAM" id="SSF55681">
    <property type="entry name" value="Class II aaRS and biotin synthetases"/>
    <property type="match status" value="1"/>
</dbReference>
<proteinExistence type="predicted"/>
<evidence type="ECO:0000259" key="5">
    <source>
        <dbReference type="PROSITE" id="PS51733"/>
    </source>
</evidence>
<comment type="catalytic activity">
    <reaction evidence="4">
        <text>biotin + L-lysyl-[protein] + ATP = N(6)-biotinyl-L-lysyl-[protein] + AMP + diphosphate + H(+)</text>
        <dbReference type="Rhea" id="RHEA:11756"/>
        <dbReference type="Rhea" id="RHEA-COMP:9752"/>
        <dbReference type="Rhea" id="RHEA-COMP:10505"/>
        <dbReference type="ChEBI" id="CHEBI:15378"/>
        <dbReference type="ChEBI" id="CHEBI:29969"/>
        <dbReference type="ChEBI" id="CHEBI:30616"/>
        <dbReference type="ChEBI" id="CHEBI:33019"/>
        <dbReference type="ChEBI" id="CHEBI:57586"/>
        <dbReference type="ChEBI" id="CHEBI:83144"/>
        <dbReference type="ChEBI" id="CHEBI:456215"/>
        <dbReference type="EC" id="6.3.4.15"/>
    </reaction>
</comment>
<reference evidence="6" key="1">
    <citation type="journal article" date="2021" name="ISME J.">
        <title>Genomic evolution of the class Acidithiobacillia: deep-branching Proteobacteria living in extreme acidic conditions.</title>
        <authorList>
            <person name="Moya-Beltran A."/>
            <person name="Beard S."/>
            <person name="Rojas-Villalobos C."/>
            <person name="Issotta F."/>
            <person name="Gallardo Y."/>
            <person name="Ulloa R."/>
            <person name="Giaveno A."/>
            <person name="Degli Esposti M."/>
            <person name="Johnson D.B."/>
            <person name="Quatrini R."/>
        </authorList>
    </citation>
    <scope>NUCLEOTIDE SEQUENCE</scope>
    <source>
        <strain evidence="6">VAN18-1</strain>
    </source>
</reference>
<keyword evidence="7" id="KW-1185">Reference proteome</keyword>
<evidence type="ECO:0000256" key="2">
    <source>
        <dbReference type="ARBA" id="ARBA00023267"/>
    </source>
</evidence>
<dbReference type="EC" id="6.3.4.15" evidence="3"/>